<evidence type="ECO:0000259" key="2">
    <source>
        <dbReference type="Pfam" id="PF13568"/>
    </source>
</evidence>
<evidence type="ECO:0000313" key="3">
    <source>
        <dbReference type="EMBL" id="MVT42568.1"/>
    </source>
</evidence>
<feature type="domain" description="Outer membrane protein beta-barrel" evidence="2">
    <location>
        <begin position="53"/>
        <end position="212"/>
    </location>
</feature>
<accession>A0A6N8JDY2</accession>
<feature type="signal peptide" evidence="1">
    <location>
        <begin position="1"/>
        <end position="19"/>
    </location>
</feature>
<organism evidence="3 4">
    <name type="scientific">Chitinophaga oryziterrae</name>
    <dbReference type="NCBI Taxonomy" id="1031224"/>
    <lineage>
        <taxon>Bacteria</taxon>
        <taxon>Pseudomonadati</taxon>
        <taxon>Bacteroidota</taxon>
        <taxon>Chitinophagia</taxon>
        <taxon>Chitinophagales</taxon>
        <taxon>Chitinophagaceae</taxon>
        <taxon>Chitinophaga</taxon>
    </lineage>
</organism>
<dbReference type="InterPro" id="IPR025665">
    <property type="entry name" value="Beta-barrel_OMP_2"/>
</dbReference>
<reference evidence="3 4" key="1">
    <citation type="submission" date="2019-12" db="EMBL/GenBank/DDBJ databases">
        <title>The draft genomic sequence of strain Chitinophaga oryziterrae JCM 16595.</title>
        <authorList>
            <person name="Zhang X."/>
        </authorList>
    </citation>
    <scope>NUCLEOTIDE SEQUENCE [LARGE SCALE GENOMIC DNA]</scope>
    <source>
        <strain evidence="3 4">JCM 16595</strain>
    </source>
</reference>
<dbReference type="Pfam" id="PF13568">
    <property type="entry name" value="OMP_b-brl_2"/>
    <property type="match status" value="1"/>
</dbReference>
<keyword evidence="1" id="KW-0732">Signal</keyword>
<dbReference type="EMBL" id="WRXO01000005">
    <property type="protein sequence ID" value="MVT42568.1"/>
    <property type="molecule type" value="Genomic_DNA"/>
</dbReference>
<protein>
    <submittedName>
        <fullName evidence="3">Outer membrane beta-barrel protein</fullName>
    </submittedName>
</protein>
<comment type="caution">
    <text evidence="3">The sequence shown here is derived from an EMBL/GenBank/DDBJ whole genome shotgun (WGS) entry which is preliminary data.</text>
</comment>
<name>A0A6N8JDY2_9BACT</name>
<dbReference type="Proteomes" id="UP000468388">
    <property type="component" value="Unassembled WGS sequence"/>
</dbReference>
<sequence>MKKIFFTLGMLLVSYGIFAQSAGDAVAGKAMKATQHSKDFLVIQLGYVGLNGTGASNIKSGFNREFNLAFMYDIPLQNTNFSLAAGLGVSSTGIYLNDQVINLTAVTTSPAFTSSTTYKKFKLAMNYIELPLEIRYRQVPENANKGFKVGLGIKVGNLVNVHTRSVQTINNSKAIEKEANKSLFNTWRFAGTARVGYGNFSLYGTYALTTIFKDNSTYDIKPYTIGIMISGL</sequence>
<feature type="chain" id="PRO_5026935531" evidence="1">
    <location>
        <begin position="20"/>
        <end position="232"/>
    </location>
</feature>
<dbReference type="OrthoDB" id="959017at2"/>
<evidence type="ECO:0000313" key="4">
    <source>
        <dbReference type="Proteomes" id="UP000468388"/>
    </source>
</evidence>
<keyword evidence="4" id="KW-1185">Reference proteome</keyword>
<dbReference type="AlphaFoldDB" id="A0A6N8JDY2"/>
<evidence type="ECO:0000256" key="1">
    <source>
        <dbReference type="SAM" id="SignalP"/>
    </source>
</evidence>
<gene>
    <name evidence="3" type="ORF">GO495_18385</name>
</gene>
<dbReference type="RefSeq" id="WP_157301192.1">
    <property type="nucleotide sequence ID" value="NZ_BAAAZB010000002.1"/>
</dbReference>
<proteinExistence type="predicted"/>